<dbReference type="InterPro" id="IPR027417">
    <property type="entry name" value="P-loop_NTPase"/>
</dbReference>
<dbReference type="InterPro" id="IPR017441">
    <property type="entry name" value="Protein_kinase_ATP_BS"/>
</dbReference>
<gene>
    <name evidence="12" type="ORF">E6K79_06020</name>
</gene>
<dbReference type="EMBL" id="VBOZ01000016">
    <property type="protein sequence ID" value="TMQ64900.1"/>
    <property type="molecule type" value="Genomic_DNA"/>
</dbReference>
<dbReference type="Gene3D" id="3.30.200.20">
    <property type="entry name" value="Phosphorylase Kinase, domain 1"/>
    <property type="match status" value="1"/>
</dbReference>
<dbReference type="SUPFAM" id="SSF48452">
    <property type="entry name" value="TPR-like"/>
    <property type="match status" value="2"/>
</dbReference>
<evidence type="ECO:0000256" key="3">
    <source>
        <dbReference type="ARBA" id="ARBA00022527"/>
    </source>
</evidence>
<organism evidence="12 13">
    <name type="scientific">Eiseniibacteriota bacterium</name>
    <dbReference type="NCBI Taxonomy" id="2212470"/>
    <lineage>
        <taxon>Bacteria</taxon>
        <taxon>Candidatus Eiseniibacteriota</taxon>
    </lineage>
</organism>
<comment type="subcellular location">
    <subcellularLocation>
        <location evidence="1">Membrane</location>
        <topology evidence="1">Single-pass membrane protein</topology>
    </subcellularLocation>
</comment>
<evidence type="ECO:0000256" key="9">
    <source>
        <dbReference type="PROSITE-ProRule" id="PRU10141"/>
    </source>
</evidence>
<evidence type="ECO:0000259" key="11">
    <source>
        <dbReference type="PROSITE" id="PS50125"/>
    </source>
</evidence>
<dbReference type="InterPro" id="IPR000719">
    <property type="entry name" value="Prot_kinase_dom"/>
</dbReference>
<dbReference type="SMART" id="SM00220">
    <property type="entry name" value="S_TKc"/>
    <property type="match status" value="1"/>
</dbReference>
<keyword evidence="4" id="KW-0808">Transferase</keyword>
<dbReference type="SUPFAM" id="SSF52540">
    <property type="entry name" value="P-loop containing nucleoside triphosphate hydrolases"/>
    <property type="match status" value="1"/>
</dbReference>
<dbReference type="InterPro" id="IPR029787">
    <property type="entry name" value="Nucleotide_cyclase"/>
</dbReference>
<dbReference type="Pfam" id="PF13424">
    <property type="entry name" value="TPR_12"/>
    <property type="match status" value="1"/>
</dbReference>
<dbReference type="SUPFAM" id="SSF56112">
    <property type="entry name" value="Protein kinase-like (PK-like)"/>
    <property type="match status" value="1"/>
</dbReference>
<dbReference type="InterPro" id="IPR001054">
    <property type="entry name" value="A/G_cyclase"/>
</dbReference>
<feature type="domain" description="Protein kinase" evidence="10">
    <location>
        <begin position="9"/>
        <end position="290"/>
    </location>
</feature>
<dbReference type="SMART" id="SM00028">
    <property type="entry name" value="TPR"/>
    <property type="match status" value="5"/>
</dbReference>
<dbReference type="InterPro" id="IPR011990">
    <property type="entry name" value="TPR-like_helical_dom_sf"/>
</dbReference>
<dbReference type="CDD" id="cd14014">
    <property type="entry name" value="STKc_PknB_like"/>
    <property type="match status" value="1"/>
</dbReference>
<comment type="caution">
    <text evidence="12">The sequence shown here is derived from an EMBL/GenBank/DDBJ whole genome shotgun (WGS) entry which is preliminary data.</text>
</comment>
<feature type="repeat" description="TPR" evidence="8">
    <location>
        <begin position="1114"/>
        <end position="1147"/>
    </location>
</feature>
<dbReference type="InterPro" id="IPR041664">
    <property type="entry name" value="AAA_16"/>
</dbReference>
<dbReference type="PROSITE" id="PS50005">
    <property type="entry name" value="TPR"/>
    <property type="match status" value="1"/>
</dbReference>
<evidence type="ECO:0000259" key="10">
    <source>
        <dbReference type="PROSITE" id="PS50011"/>
    </source>
</evidence>
<proteinExistence type="predicted"/>
<dbReference type="InterPro" id="IPR008271">
    <property type="entry name" value="Ser/Thr_kinase_AS"/>
</dbReference>
<dbReference type="Gene3D" id="1.25.40.10">
    <property type="entry name" value="Tetratricopeptide repeat domain"/>
    <property type="match status" value="1"/>
</dbReference>
<dbReference type="InterPro" id="IPR011009">
    <property type="entry name" value="Kinase-like_dom_sf"/>
</dbReference>
<dbReference type="PANTHER" id="PTHR16305">
    <property type="entry name" value="TESTICULAR SOLUBLE ADENYLYL CYCLASE"/>
    <property type="match status" value="1"/>
</dbReference>
<reference evidence="12 13" key="1">
    <citation type="journal article" date="2019" name="Nat. Microbiol.">
        <title>Mediterranean grassland soil C-N compound turnover is dependent on rainfall and depth, and is mediated by genomically divergent microorganisms.</title>
        <authorList>
            <person name="Diamond S."/>
            <person name="Andeer P.F."/>
            <person name="Li Z."/>
            <person name="Crits-Christoph A."/>
            <person name="Burstein D."/>
            <person name="Anantharaman K."/>
            <person name="Lane K.R."/>
            <person name="Thomas B.C."/>
            <person name="Pan C."/>
            <person name="Northen T.R."/>
            <person name="Banfield J.F."/>
        </authorList>
    </citation>
    <scope>NUCLEOTIDE SEQUENCE [LARGE SCALE GENOMIC DNA]</scope>
    <source>
        <strain evidence="12">WS_9</strain>
    </source>
</reference>
<dbReference type="EC" id="2.7.11.1" evidence="2"/>
<evidence type="ECO:0000256" key="6">
    <source>
        <dbReference type="ARBA" id="ARBA00022777"/>
    </source>
</evidence>
<feature type="binding site" evidence="9">
    <location>
        <position position="38"/>
    </location>
    <ligand>
        <name>ATP</name>
        <dbReference type="ChEBI" id="CHEBI:30616"/>
    </ligand>
</feature>
<dbReference type="GO" id="GO:0035556">
    <property type="term" value="P:intracellular signal transduction"/>
    <property type="evidence" value="ECO:0007669"/>
    <property type="project" value="InterPro"/>
</dbReference>
<dbReference type="PROSITE" id="PS00107">
    <property type="entry name" value="PROTEIN_KINASE_ATP"/>
    <property type="match status" value="1"/>
</dbReference>
<evidence type="ECO:0000256" key="8">
    <source>
        <dbReference type="PROSITE-ProRule" id="PRU00339"/>
    </source>
</evidence>
<evidence type="ECO:0000313" key="13">
    <source>
        <dbReference type="Proteomes" id="UP000317691"/>
    </source>
</evidence>
<dbReference type="Gene3D" id="3.30.70.1230">
    <property type="entry name" value="Nucleotide cyclase"/>
    <property type="match status" value="1"/>
</dbReference>
<feature type="domain" description="Guanylate cyclase" evidence="11">
    <location>
        <begin position="320"/>
        <end position="457"/>
    </location>
</feature>
<dbReference type="GO" id="GO:0005524">
    <property type="term" value="F:ATP binding"/>
    <property type="evidence" value="ECO:0007669"/>
    <property type="project" value="UniProtKB-UniRule"/>
</dbReference>
<dbReference type="PANTHER" id="PTHR16305:SF28">
    <property type="entry name" value="GUANYLATE CYCLASE DOMAIN-CONTAINING PROTEIN"/>
    <property type="match status" value="1"/>
</dbReference>
<dbReference type="CDD" id="cd07302">
    <property type="entry name" value="CHD"/>
    <property type="match status" value="1"/>
</dbReference>
<dbReference type="Pfam" id="PF00211">
    <property type="entry name" value="Guanylate_cyc"/>
    <property type="match status" value="1"/>
</dbReference>
<keyword evidence="8" id="KW-0802">TPR repeat</keyword>
<sequence length="1311" mass="145014">MIGKKLRAYEITEEIGSGGMATVFRAYQPSMDRHVAIKVIHSNILHDQALRERFQREARLIARLEHPHLLPVYDFDGEHNPPYIVMRYLEGGTLKQVQQQGQVPRNEFLYILRQLAGALDYAHRQGVVHRDLKPSNVMIDREGNAFLTDFGIARAAGGGDKELTGTGLVIGTPGYMAPEQARADGVADKAADIYSLGVIAFEALTGSPPYDHENGFEVILAHMNSPIPKASERGADLPKAVDTVIARALAKERSDRFPTATEFVESLTRALKIKPSDAPTALQSMTQTISVDQLSALRKQKGGPETPGPDTPSDQQRQMTAVSIDLKELAEVLYERGSDAERVRSAMDALWSALSELAKGHAGATHSHTGEAGLILWGRDKAREDDSENAIRAALAMRDRVLAETRKVLGPKWEPTDESPLPFSAGITTGPVLLERESDSGTYTASGAPITLAGRLKDAAPPGGILVAHETYTLVRGVFTFTQGEPLRVRGRKDPIEVYVVTQVKPRAFRLRAQGIEGVETKMIGREIELRLLQEALTLTLEDGETQVVTVVGEAGVGKSRLLFEFSNWTDLQEQTVWFFQARATQPSMLEPYSLARDLFSFRFRILDSDPLSVVHEKFVEGVEQFLGKGSERKAHFIGQLVGFDFSSKPEMESALKDGDAFRRVAQGYLGELFTTASKVNPVMIHIEDIHWADDRSLDLLNNLVRDNTDLPLFVLCMARPSLYERRPQWGEGQRFHERIQLEPLSQLSSRRLVRELLKHVPEVPTGLRDLVVDRADGNPFYIEELIKALIDDRVILKGEQTWSVDTTRLSTVRVPATLTGVLQARLDTLPPQLYQLLQRVSVVGRIFWDAAAIHLSREAGGLKQPEVQAMLEDLRDREMILQREESGFAGTVEYVFRHAILRDVTYDTVIPRQRRALHKLVGDWLIEVGGERAGEHTLLVAEHYSRAEEASLAAAQLAKAGERAMQLATYEEAATLLQRAHEILTGSEHTVQRLGIEVLRANLESIRGHYPKAAEILKSALEEARTTGDARLLANILGQLGRVAMWQSDEVTMVKYVGEALDLSRKLGDKGALIFNLRQMGNAAVQTNPREARKYHEESVQLARQVGDKYSEAHGLNSLGIAYQLEGDMEMAMTTFGQSLRLNREREDRLNESMVLGNMAGVYAATGELETAERTAKESLAIAKDIGAISILPSGQAALAEICLRGGRDAEARAWCRTASETLRGMGVPPSQIALLYGILRIRSGDRPKGLAWIGFSRAHDPNKMEIAAIIRSFWEDIRGGASEADVEAALRAGEGLKLDDILAEAEREG</sequence>
<dbReference type="Gene3D" id="1.10.510.10">
    <property type="entry name" value="Transferase(Phosphotransferase) domain 1"/>
    <property type="match status" value="1"/>
</dbReference>
<dbReference type="PROSITE" id="PS50125">
    <property type="entry name" value="GUANYLATE_CYCLASE_2"/>
    <property type="match status" value="1"/>
</dbReference>
<dbReference type="GO" id="GO:0009190">
    <property type="term" value="P:cyclic nucleotide biosynthetic process"/>
    <property type="evidence" value="ECO:0007669"/>
    <property type="project" value="InterPro"/>
</dbReference>
<dbReference type="InterPro" id="IPR019734">
    <property type="entry name" value="TPR_rpt"/>
</dbReference>
<keyword evidence="5 9" id="KW-0547">Nucleotide-binding</keyword>
<evidence type="ECO:0000256" key="4">
    <source>
        <dbReference type="ARBA" id="ARBA00022679"/>
    </source>
</evidence>
<dbReference type="GO" id="GO:0004674">
    <property type="term" value="F:protein serine/threonine kinase activity"/>
    <property type="evidence" value="ECO:0007669"/>
    <property type="project" value="UniProtKB-KW"/>
</dbReference>
<evidence type="ECO:0000313" key="12">
    <source>
        <dbReference type="EMBL" id="TMQ64900.1"/>
    </source>
</evidence>
<accession>A0A538TMP9</accession>
<dbReference type="FunFam" id="1.10.510.10:FF:000021">
    <property type="entry name" value="Serine/threonine protein kinase"/>
    <property type="match status" value="1"/>
</dbReference>
<keyword evidence="6" id="KW-0418">Kinase</keyword>
<protein>
    <recommendedName>
        <fullName evidence="2">non-specific serine/threonine protein kinase</fullName>
        <ecNumber evidence="2">2.7.11.1</ecNumber>
    </recommendedName>
</protein>
<dbReference type="GO" id="GO:0016020">
    <property type="term" value="C:membrane"/>
    <property type="evidence" value="ECO:0007669"/>
    <property type="project" value="UniProtKB-SubCell"/>
</dbReference>
<dbReference type="PROSITE" id="PS50011">
    <property type="entry name" value="PROTEIN_KINASE_DOM"/>
    <property type="match status" value="1"/>
</dbReference>
<evidence type="ECO:0000256" key="2">
    <source>
        <dbReference type="ARBA" id="ARBA00012513"/>
    </source>
</evidence>
<dbReference type="PROSITE" id="PS00108">
    <property type="entry name" value="PROTEIN_KINASE_ST"/>
    <property type="match status" value="1"/>
</dbReference>
<dbReference type="Proteomes" id="UP000317691">
    <property type="component" value="Unassembled WGS sequence"/>
</dbReference>
<dbReference type="GO" id="GO:0004016">
    <property type="term" value="F:adenylate cyclase activity"/>
    <property type="evidence" value="ECO:0007669"/>
    <property type="project" value="UniProtKB-ARBA"/>
</dbReference>
<dbReference type="SUPFAM" id="SSF55073">
    <property type="entry name" value="Nucleotide cyclase"/>
    <property type="match status" value="1"/>
</dbReference>
<evidence type="ECO:0000256" key="1">
    <source>
        <dbReference type="ARBA" id="ARBA00004167"/>
    </source>
</evidence>
<name>A0A538TMP9_UNCEI</name>
<evidence type="ECO:0000256" key="7">
    <source>
        <dbReference type="ARBA" id="ARBA00022840"/>
    </source>
</evidence>
<dbReference type="Pfam" id="PF13191">
    <property type="entry name" value="AAA_16"/>
    <property type="match status" value="1"/>
</dbReference>
<keyword evidence="7 9" id="KW-0067">ATP-binding</keyword>
<evidence type="ECO:0000256" key="5">
    <source>
        <dbReference type="ARBA" id="ARBA00022741"/>
    </source>
</evidence>
<keyword evidence="3" id="KW-0723">Serine/threonine-protein kinase</keyword>
<dbReference type="Pfam" id="PF00069">
    <property type="entry name" value="Pkinase"/>
    <property type="match status" value="1"/>
</dbReference>
<dbReference type="GO" id="GO:0005737">
    <property type="term" value="C:cytoplasm"/>
    <property type="evidence" value="ECO:0007669"/>
    <property type="project" value="TreeGrafter"/>
</dbReference>